<feature type="chain" id="PRO_5003604686" description="Lipoprotein" evidence="1">
    <location>
        <begin position="26"/>
        <end position="111"/>
    </location>
</feature>
<evidence type="ECO:0008006" key="4">
    <source>
        <dbReference type="Google" id="ProtNLM"/>
    </source>
</evidence>
<dbReference type="KEGG" id="sgn:SGRA_3290"/>
<evidence type="ECO:0000256" key="1">
    <source>
        <dbReference type="SAM" id="SignalP"/>
    </source>
</evidence>
<keyword evidence="1" id="KW-0732">Signal</keyword>
<feature type="signal peptide" evidence="1">
    <location>
        <begin position="1"/>
        <end position="25"/>
    </location>
</feature>
<sequence>MTLASAINSLFIWSLGLLLCLQACAQAPKTEEMAKEYIIEQGVPAPLGSATVSAATVNTEMAVLLYFQEEKEFELSLGDELEIQGKKYQLKSLHPDGENRKFPYLVLTEVD</sequence>
<reference evidence="2 3" key="1">
    <citation type="journal article" date="2012" name="Stand. Genomic Sci.">
        <title>Complete genome sequencing and analysis of Saprospira grandis str. Lewin, a predatory marine bacterium.</title>
        <authorList>
            <person name="Saw J.H."/>
            <person name="Yuryev A."/>
            <person name="Kanbe M."/>
            <person name="Hou S."/>
            <person name="Young A.G."/>
            <person name="Aizawa S."/>
            <person name="Alam M."/>
        </authorList>
    </citation>
    <scope>NUCLEOTIDE SEQUENCE [LARGE SCALE GENOMIC DNA]</scope>
    <source>
        <strain evidence="2 3">Lewin</strain>
    </source>
</reference>
<protein>
    <recommendedName>
        <fullName evidence="4">Lipoprotein</fullName>
    </recommendedName>
</protein>
<accession>H6L011</accession>
<dbReference type="Proteomes" id="UP000007519">
    <property type="component" value="Chromosome"/>
</dbReference>
<evidence type="ECO:0000313" key="3">
    <source>
        <dbReference type="Proteomes" id="UP000007519"/>
    </source>
</evidence>
<gene>
    <name evidence="2" type="ordered locus">SGRA_3290</name>
</gene>
<name>H6L011_SAPGL</name>
<dbReference type="HOGENOM" id="CLU_2156600_0_0_10"/>
<dbReference type="EMBL" id="CP002831">
    <property type="protein sequence ID" value="AFC26018.1"/>
    <property type="molecule type" value="Genomic_DNA"/>
</dbReference>
<dbReference type="AlphaFoldDB" id="H6L011"/>
<dbReference type="RefSeq" id="WP_015693613.1">
    <property type="nucleotide sequence ID" value="NC_016940.1"/>
</dbReference>
<dbReference type="STRING" id="984262.SGRA_3290"/>
<dbReference type="OrthoDB" id="9834746at2"/>
<organism evidence="2 3">
    <name type="scientific">Saprospira grandis (strain Lewin)</name>
    <dbReference type="NCBI Taxonomy" id="984262"/>
    <lineage>
        <taxon>Bacteria</taxon>
        <taxon>Pseudomonadati</taxon>
        <taxon>Bacteroidota</taxon>
        <taxon>Saprospiria</taxon>
        <taxon>Saprospirales</taxon>
        <taxon>Saprospiraceae</taxon>
        <taxon>Saprospira</taxon>
    </lineage>
</organism>
<evidence type="ECO:0000313" key="2">
    <source>
        <dbReference type="EMBL" id="AFC26018.1"/>
    </source>
</evidence>
<proteinExistence type="predicted"/>
<keyword evidence="3" id="KW-1185">Reference proteome</keyword>